<keyword evidence="4" id="KW-0732">Signal</keyword>
<evidence type="ECO:0000256" key="6">
    <source>
        <dbReference type="ARBA" id="ARBA00023004"/>
    </source>
</evidence>
<accession>A0A4P7CHD6</accession>
<evidence type="ECO:0000313" key="9">
    <source>
        <dbReference type="EMBL" id="QBQ63374.1"/>
    </source>
</evidence>
<dbReference type="KEGG" id="aio:EXH44_03540"/>
<dbReference type="GO" id="GO:0009055">
    <property type="term" value="F:electron transfer activity"/>
    <property type="evidence" value="ECO:0007669"/>
    <property type="project" value="InterPro"/>
</dbReference>
<dbReference type="PANTHER" id="PTHR30600">
    <property type="entry name" value="CYTOCHROME C PEROXIDASE-RELATED"/>
    <property type="match status" value="1"/>
</dbReference>
<dbReference type="Pfam" id="PF03150">
    <property type="entry name" value="CCP_MauG"/>
    <property type="match status" value="1"/>
</dbReference>
<name>A0A4P7CHD6_9PAST</name>
<sequence>MKNTVFLSFLCLPLLSYAIEKEPRTMPANGIDKALLGQILFFDNSLSFHGNQNCSSCHNPDAAFIDVRDNSANRMVSQGDDLSKFGKRNSPTMLYAKYSPEFHFDESIKEYVGGQFWDGRATNLQNQAGMPPLDPLEMGMPDKLSIAKRLWQIPMYANLLTQHYGKTVWDSVDSVYAAMEDAIATFQKEKKLLAPFSSKYDKSLKGEYQLTEIEAKGKALFFDKDKANCASCHQLQQTANHPEETFSNYRYYNIGTPSNKALIAHNGYAQDFVDLGLFENPNVKGDEKQKGKFKVPTLRNVAVTAPYMHNGVFKELRTVLFYLDHFNNDKRRVNPETQQGWDKPEYEPTLAKQELTAKPLSDDEIDALEAFLKILTDERYEPLLNKR</sequence>
<keyword evidence="5" id="KW-0560">Oxidoreductase</keyword>
<organism evidence="9 10">
    <name type="scientific">Actinobacillus indolicus</name>
    <dbReference type="NCBI Taxonomy" id="51049"/>
    <lineage>
        <taxon>Bacteria</taxon>
        <taxon>Pseudomonadati</taxon>
        <taxon>Pseudomonadota</taxon>
        <taxon>Gammaproteobacteria</taxon>
        <taxon>Pasteurellales</taxon>
        <taxon>Pasteurellaceae</taxon>
        <taxon>Actinobacillus</taxon>
    </lineage>
</organism>
<dbReference type="InterPro" id="IPR004852">
    <property type="entry name" value="Di-haem_cyt_c_peroxidsae"/>
</dbReference>
<evidence type="ECO:0000259" key="8">
    <source>
        <dbReference type="PROSITE" id="PS51007"/>
    </source>
</evidence>
<dbReference type="PROSITE" id="PS51007">
    <property type="entry name" value="CYTC"/>
    <property type="match status" value="2"/>
</dbReference>
<keyword evidence="2 7" id="KW-0349">Heme</keyword>
<dbReference type="AlphaFoldDB" id="A0A4P7CHD6"/>
<dbReference type="Gene3D" id="1.10.760.10">
    <property type="entry name" value="Cytochrome c-like domain"/>
    <property type="match status" value="2"/>
</dbReference>
<reference evidence="9 10" key="1">
    <citation type="submission" date="2019-03" db="EMBL/GenBank/DDBJ databases">
        <authorList>
            <person name="Che Y."/>
            <person name="Zhou L."/>
        </authorList>
    </citation>
    <scope>NUCLEOTIDE SEQUENCE [LARGE SCALE GENOMIC DNA]</scope>
    <source>
        <strain evidence="9 10">AIFJ1607</strain>
    </source>
</reference>
<feature type="domain" description="Cytochrome c" evidence="8">
    <location>
        <begin position="32"/>
        <end position="154"/>
    </location>
</feature>
<feature type="domain" description="Cytochrome c" evidence="8">
    <location>
        <begin position="212"/>
        <end position="376"/>
    </location>
</feature>
<evidence type="ECO:0000256" key="5">
    <source>
        <dbReference type="ARBA" id="ARBA00023002"/>
    </source>
</evidence>
<dbReference type="InterPro" id="IPR036909">
    <property type="entry name" value="Cyt_c-like_dom_sf"/>
</dbReference>
<dbReference type="GO" id="GO:0030313">
    <property type="term" value="C:cell envelope"/>
    <property type="evidence" value="ECO:0007669"/>
    <property type="project" value="UniProtKB-SubCell"/>
</dbReference>
<dbReference type="InterPro" id="IPR051395">
    <property type="entry name" value="Cytochrome_c_Peroxidase/MauG"/>
</dbReference>
<dbReference type="EMBL" id="CP038145">
    <property type="protein sequence ID" value="QBQ63374.1"/>
    <property type="molecule type" value="Genomic_DNA"/>
</dbReference>
<dbReference type="GO" id="GO:0004130">
    <property type="term" value="F:cytochrome-c peroxidase activity"/>
    <property type="evidence" value="ECO:0007669"/>
    <property type="project" value="TreeGrafter"/>
</dbReference>
<evidence type="ECO:0000256" key="2">
    <source>
        <dbReference type="ARBA" id="ARBA00022617"/>
    </source>
</evidence>
<dbReference type="GO" id="GO:0020037">
    <property type="term" value="F:heme binding"/>
    <property type="evidence" value="ECO:0007669"/>
    <property type="project" value="InterPro"/>
</dbReference>
<evidence type="ECO:0000256" key="1">
    <source>
        <dbReference type="ARBA" id="ARBA00004196"/>
    </source>
</evidence>
<gene>
    <name evidence="9" type="ORF">EXH44_03540</name>
</gene>
<dbReference type="GO" id="GO:0046872">
    <property type="term" value="F:metal ion binding"/>
    <property type="evidence" value="ECO:0007669"/>
    <property type="project" value="UniProtKB-KW"/>
</dbReference>
<proteinExistence type="predicted"/>
<evidence type="ECO:0000256" key="7">
    <source>
        <dbReference type="PROSITE-ProRule" id="PRU00433"/>
    </source>
</evidence>
<evidence type="ECO:0000256" key="3">
    <source>
        <dbReference type="ARBA" id="ARBA00022723"/>
    </source>
</evidence>
<keyword evidence="3 7" id="KW-0479">Metal-binding</keyword>
<evidence type="ECO:0000256" key="4">
    <source>
        <dbReference type="ARBA" id="ARBA00022729"/>
    </source>
</evidence>
<keyword evidence="6 7" id="KW-0408">Iron</keyword>
<protein>
    <submittedName>
        <fullName evidence="9">C-type cytochrome</fullName>
    </submittedName>
</protein>
<evidence type="ECO:0000313" key="10">
    <source>
        <dbReference type="Proteomes" id="UP000294444"/>
    </source>
</evidence>
<dbReference type="InterPro" id="IPR009056">
    <property type="entry name" value="Cyt_c-like_dom"/>
</dbReference>
<comment type="subcellular location">
    <subcellularLocation>
        <location evidence="1">Cell envelope</location>
    </subcellularLocation>
</comment>
<dbReference type="RefSeq" id="WP_162856299.1">
    <property type="nucleotide sequence ID" value="NZ_CP038145.1"/>
</dbReference>
<dbReference type="PANTHER" id="PTHR30600:SF10">
    <property type="entry name" value="BLL6722 PROTEIN"/>
    <property type="match status" value="1"/>
</dbReference>
<dbReference type="SUPFAM" id="SSF46626">
    <property type="entry name" value="Cytochrome c"/>
    <property type="match status" value="2"/>
</dbReference>
<keyword evidence="10" id="KW-1185">Reference proteome</keyword>
<dbReference type="Proteomes" id="UP000294444">
    <property type="component" value="Chromosome"/>
</dbReference>